<organism evidence="3 4">
    <name type="scientific">Orbilia blumenaviensis</name>
    <dbReference type="NCBI Taxonomy" id="1796055"/>
    <lineage>
        <taxon>Eukaryota</taxon>
        <taxon>Fungi</taxon>
        <taxon>Dikarya</taxon>
        <taxon>Ascomycota</taxon>
        <taxon>Pezizomycotina</taxon>
        <taxon>Orbiliomycetes</taxon>
        <taxon>Orbiliales</taxon>
        <taxon>Orbiliaceae</taxon>
        <taxon>Orbilia</taxon>
    </lineage>
</organism>
<evidence type="ECO:0000256" key="2">
    <source>
        <dbReference type="SAM" id="SignalP"/>
    </source>
</evidence>
<accession>A0AAV9UPQ4</accession>
<keyword evidence="4" id="KW-1185">Reference proteome</keyword>
<feature type="region of interest" description="Disordered" evidence="1">
    <location>
        <begin position="38"/>
        <end position="60"/>
    </location>
</feature>
<keyword evidence="2" id="KW-0732">Signal</keyword>
<comment type="caution">
    <text evidence="3">The sequence shown here is derived from an EMBL/GenBank/DDBJ whole genome shotgun (WGS) entry which is preliminary data.</text>
</comment>
<dbReference type="AlphaFoldDB" id="A0AAV9UPQ4"/>
<evidence type="ECO:0000313" key="3">
    <source>
        <dbReference type="EMBL" id="KAK6346339.1"/>
    </source>
</evidence>
<gene>
    <name evidence="3" type="ORF">TWF730_010665</name>
</gene>
<dbReference type="Proteomes" id="UP001373714">
    <property type="component" value="Unassembled WGS sequence"/>
</dbReference>
<protein>
    <recommendedName>
        <fullName evidence="5">Secreted protein</fullName>
    </recommendedName>
</protein>
<sequence>MRSFIFYLAFLLACGSYVLAAPTPKKFTAKQSNEQAQVVKASGGRRRPNANVGSKTDSTTEVDADLLPDIESLCSRSIESRSIVAPPSLKDHPSRGGVHKADIIAEIIEKVQAYQADSSGQKLKRDMLDDVVEALSELSRLEAASPDDINPPSKDIIQNPPAEKPEPIIGFKQSAAIKNKDAQSQSVKNALRIKGDLKNKVNRKQKQKQHQTIEIEAK</sequence>
<feature type="region of interest" description="Disordered" evidence="1">
    <location>
        <begin position="142"/>
        <end position="218"/>
    </location>
</feature>
<evidence type="ECO:0008006" key="5">
    <source>
        <dbReference type="Google" id="ProtNLM"/>
    </source>
</evidence>
<name>A0AAV9UPQ4_9PEZI</name>
<reference evidence="3 4" key="1">
    <citation type="submission" date="2019-10" db="EMBL/GenBank/DDBJ databases">
        <authorList>
            <person name="Palmer J.M."/>
        </authorList>
    </citation>
    <scope>NUCLEOTIDE SEQUENCE [LARGE SCALE GENOMIC DNA]</scope>
    <source>
        <strain evidence="3 4">TWF730</strain>
    </source>
</reference>
<proteinExistence type="predicted"/>
<dbReference type="EMBL" id="JAVHNS010000008">
    <property type="protein sequence ID" value="KAK6346339.1"/>
    <property type="molecule type" value="Genomic_DNA"/>
</dbReference>
<feature type="signal peptide" evidence="2">
    <location>
        <begin position="1"/>
        <end position="20"/>
    </location>
</feature>
<evidence type="ECO:0000256" key="1">
    <source>
        <dbReference type="SAM" id="MobiDB-lite"/>
    </source>
</evidence>
<evidence type="ECO:0000313" key="4">
    <source>
        <dbReference type="Proteomes" id="UP001373714"/>
    </source>
</evidence>
<feature type="compositionally biased region" description="Basic residues" evidence="1">
    <location>
        <begin position="200"/>
        <end position="209"/>
    </location>
</feature>
<feature type="chain" id="PRO_5043451899" description="Secreted protein" evidence="2">
    <location>
        <begin position="21"/>
        <end position="218"/>
    </location>
</feature>